<evidence type="ECO:0000259" key="2">
    <source>
        <dbReference type="Pfam" id="PF07510"/>
    </source>
</evidence>
<evidence type="ECO:0000259" key="1">
    <source>
        <dbReference type="Pfam" id="PF03235"/>
    </source>
</evidence>
<dbReference type="AlphaFoldDB" id="A0A133NCV9"/>
<dbReference type="Pfam" id="PF03235">
    <property type="entry name" value="GmrSD_N"/>
    <property type="match status" value="1"/>
</dbReference>
<evidence type="ECO:0008006" key="5">
    <source>
        <dbReference type="Google" id="ProtNLM"/>
    </source>
</evidence>
<comment type="caution">
    <text evidence="3">The sequence shown here is derived from an EMBL/GenBank/DDBJ whole genome shotgun (WGS) entry which is preliminary data.</text>
</comment>
<dbReference type="Proteomes" id="UP000070646">
    <property type="component" value="Unassembled WGS sequence"/>
</dbReference>
<reference evidence="3 4" key="1">
    <citation type="submission" date="2016-01" db="EMBL/GenBank/DDBJ databases">
        <authorList>
            <person name="Oliw E.H."/>
        </authorList>
    </citation>
    <scope>NUCLEOTIDE SEQUENCE [LARGE SCALE GENOMIC DNA]</scope>
    <source>
        <strain evidence="3 4">MJR7757A</strain>
    </source>
</reference>
<dbReference type="Pfam" id="PF07510">
    <property type="entry name" value="GmrSD_C"/>
    <property type="match status" value="1"/>
</dbReference>
<dbReference type="InterPro" id="IPR011089">
    <property type="entry name" value="GmrSD_C"/>
</dbReference>
<dbReference type="EMBL" id="LRPU01000021">
    <property type="protein sequence ID" value="KXA14107.1"/>
    <property type="molecule type" value="Genomic_DNA"/>
</dbReference>
<dbReference type="PATRIC" id="fig|1502.174.peg.517"/>
<dbReference type="PANTHER" id="PTHR35149">
    <property type="entry name" value="SLL5132 PROTEIN"/>
    <property type="match status" value="1"/>
</dbReference>
<feature type="domain" description="GmrSD restriction endonucleases N-terminal" evidence="1">
    <location>
        <begin position="35"/>
        <end position="269"/>
    </location>
</feature>
<feature type="domain" description="GmrSD restriction endonucleases C-terminal" evidence="2">
    <location>
        <begin position="462"/>
        <end position="594"/>
    </location>
</feature>
<evidence type="ECO:0000313" key="3">
    <source>
        <dbReference type="EMBL" id="KXA14107.1"/>
    </source>
</evidence>
<dbReference type="PANTHER" id="PTHR35149:SF2">
    <property type="entry name" value="DUF262 DOMAIN-CONTAINING PROTEIN"/>
    <property type="match status" value="1"/>
</dbReference>
<proteinExistence type="predicted"/>
<sequence>MSRVISKRGLRINSKKLGGMYILFTEKVKAKEYYIKDLLSNKFLFEIPDYQRAYSWTKENLKQLVEDIWESVELNKARGNKEFDQYEPYFLGSIVLCSKEYKDDGCGIYDVIDGQQRLTSIIMLIAAIRDLIDNEEYKKVLSDLIYQKPNVLMGIKESIRVKARGKEEEFFKKYILTNGGTELVKDLDMEELSEAKQNMVNAIEVFRDSFFNENGELLEEKLNEFIVYLLQKVVLVVITTESFTSAFRLFNVINARGLPLTDSDLLKSENLRVMNPEIRKEYTDIWESHEQDLGKEKLDQIIGFMRTMKLKNKVEESVYEEFSKKIFRNEPEYLGVNFVNHLTAVKALYDKYIIDGNLEGVSEEEKSYYKNLINIMREFLPYDDWMAAVIRFAEKFNDDKLVLEFVKVLEKRLVIDWVNGNSFADRLNRVYGILEAIEEKDSLEEIKEAPVFLYDLERTTAYFENALNDIDFYSKGRMMIPKYIFVRLDMEKRANEVLDYSDKIMIEHVLPRNAKEAYWKDNFSADQRRNWANKFGNLVIITGAKNTRANNKPFGEKVEQYLSKKSDFAITKEVLELSDWNMDSLKDRHESLVNRALELWTKF</sequence>
<gene>
    <name evidence="3" type="ORF">HMPREF3222_00514</name>
</gene>
<dbReference type="InterPro" id="IPR004919">
    <property type="entry name" value="GmrSD_N"/>
</dbReference>
<accession>A0A133NCV9</accession>
<evidence type="ECO:0000313" key="4">
    <source>
        <dbReference type="Proteomes" id="UP000070646"/>
    </source>
</evidence>
<protein>
    <recommendedName>
        <fullName evidence="5">DUF262 domain-containing protein</fullName>
    </recommendedName>
</protein>
<name>A0A133NCV9_CLOPF</name>
<organism evidence="3 4">
    <name type="scientific">Clostridium perfringens</name>
    <dbReference type="NCBI Taxonomy" id="1502"/>
    <lineage>
        <taxon>Bacteria</taxon>
        <taxon>Bacillati</taxon>
        <taxon>Bacillota</taxon>
        <taxon>Clostridia</taxon>
        <taxon>Eubacteriales</taxon>
        <taxon>Clostridiaceae</taxon>
        <taxon>Clostridium</taxon>
    </lineage>
</organism>